<dbReference type="CDD" id="cd00198">
    <property type="entry name" value="vWFA"/>
    <property type="match status" value="1"/>
</dbReference>
<evidence type="ECO:0000256" key="1">
    <source>
        <dbReference type="SAM" id="MobiDB-lite"/>
    </source>
</evidence>
<gene>
    <name evidence="2" type="ORF">HIJ39_16985</name>
</gene>
<dbReference type="SUPFAM" id="SSF53300">
    <property type="entry name" value="vWA-like"/>
    <property type="match status" value="1"/>
</dbReference>
<dbReference type="InterPro" id="IPR008912">
    <property type="entry name" value="Uncharacterised_CoxE"/>
</dbReference>
<feature type="region of interest" description="Disordered" evidence="1">
    <location>
        <begin position="162"/>
        <end position="182"/>
    </location>
</feature>
<dbReference type="PANTHER" id="PTHR39338">
    <property type="entry name" value="BLL5662 PROTEIN-RELATED"/>
    <property type="match status" value="1"/>
</dbReference>
<dbReference type="Pfam" id="PF05762">
    <property type="entry name" value="VWA_CoxE"/>
    <property type="match status" value="1"/>
</dbReference>
<name>A0A7Y0L7U7_9FIRM</name>
<dbReference type="RefSeq" id="WP_169101791.1">
    <property type="nucleotide sequence ID" value="NZ_JABBVZ010000079.1"/>
</dbReference>
<accession>A0A7Y0L7U7</accession>
<evidence type="ECO:0000313" key="2">
    <source>
        <dbReference type="EMBL" id="NMP24030.1"/>
    </source>
</evidence>
<dbReference type="InterPro" id="IPR036465">
    <property type="entry name" value="vWFA_dom_sf"/>
</dbReference>
<reference evidence="2 3" key="1">
    <citation type="submission" date="2020-04" db="EMBL/GenBank/DDBJ databases">
        <authorList>
            <person name="Zhang R."/>
            <person name="Schippers A."/>
        </authorList>
    </citation>
    <scope>NUCLEOTIDE SEQUENCE [LARGE SCALE GENOMIC DNA]</scope>
    <source>
        <strain evidence="2 3">DSM 109850</strain>
    </source>
</reference>
<dbReference type="Proteomes" id="UP000533476">
    <property type="component" value="Unassembled WGS sequence"/>
</dbReference>
<keyword evidence="3" id="KW-1185">Reference proteome</keyword>
<protein>
    <submittedName>
        <fullName evidence="2">VWA domain-containing protein</fullName>
    </submittedName>
</protein>
<dbReference type="EMBL" id="JABBVZ010000079">
    <property type="protein sequence ID" value="NMP24030.1"/>
    <property type="molecule type" value="Genomic_DNA"/>
</dbReference>
<dbReference type="PANTHER" id="PTHR39338:SF6">
    <property type="entry name" value="BLL5662 PROTEIN"/>
    <property type="match status" value="1"/>
</dbReference>
<comment type="caution">
    <text evidence="2">The sequence shown here is derived from an EMBL/GenBank/DDBJ whole genome shotgun (WGS) entry which is preliminary data.</text>
</comment>
<organism evidence="2 3">
    <name type="scientific">Sulfobacillus harzensis</name>
    <dbReference type="NCBI Taxonomy" id="2729629"/>
    <lineage>
        <taxon>Bacteria</taxon>
        <taxon>Bacillati</taxon>
        <taxon>Bacillota</taxon>
        <taxon>Clostridia</taxon>
        <taxon>Eubacteriales</taxon>
        <taxon>Clostridiales Family XVII. Incertae Sedis</taxon>
        <taxon>Sulfobacillus</taxon>
    </lineage>
</organism>
<dbReference type="Gene3D" id="3.40.50.410">
    <property type="entry name" value="von Willebrand factor, type A domain"/>
    <property type="match status" value="1"/>
</dbReference>
<proteinExistence type="predicted"/>
<evidence type="ECO:0000313" key="3">
    <source>
        <dbReference type="Proteomes" id="UP000533476"/>
    </source>
</evidence>
<sequence length="381" mass="43436">MSNAALNLGILLRGLRRLHFALGSQDWEDALKALALADLSDSGMVRASLKAVWCRTHDETELFDAAFEAWAQLLRRPEKPPLIAQDTYLAQVARQRRQETLVPSPNWLIAPPKYPVPPMEDGVAVPLARGASVMERLSHEPMNRLSDAEMASLLLWRQPRPPLTRRSTRTRPGLKGDAWNPRETMRRGQAGDEWMTLWFDAQTEEPLPVTILLDMSGSMSGYFRPLIMFFHTRVRRERRLEIFAFSTRLNNITRALKVFHVDQALAEVASLTPDRGGGTRIAESLEHLWRRERGRGIHPNSRLVLISDGLEDGDGHGLRGWITRFERYLGRRIIWWNPYGYDGAQVRTASLAVLGQTADFRRIGSFKELDRAWEALSDGRK</sequence>
<dbReference type="AlphaFoldDB" id="A0A7Y0L7U7"/>